<evidence type="ECO:0000313" key="1">
    <source>
        <dbReference type="EMBL" id="KAF2716258.1"/>
    </source>
</evidence>
<dbReference type="EMBL" id="MU003884">
    <property type="protein sequence ID" value="KAF2716258.1"/>
    <property type="molecule type" value="Genomic_DNA"/>
</dbReference>
<protein>
    <submittedName>
        <fullName evidence="1">Uncharacterized protein</fullName>
    </submittedName>
</protein>
<evidence type="ECO:0000313" key="2">
    <source>
        <dbReference type="Proteomes" id="UP000799441"/>
    </source>
</evidence>
<dbReference type="AlphaFoldDB" id="A0A9P4PYQ7"/>
<proteinExistence type="predicted"/>
<reference evidence="1" key="1">
    <citation type="journal article" date="2020" name="Stud. Mycol.">
        <title>101 Dothideomycetes genomes: a test case for predicting lifestyles and emergence of pathogens.</title>
        <authorList>
            <person name="Haridas S."/>
            <person name="Albert R."/>
            <person name="Binder M."/>
            <person name="Bloem J."/>
            <person name="Labutti K."/>
            <person name="Salamov A."/>
            <person name="Andreopoulos B."/>
            <person name="Baker S."/>
            <person name="Barry K."/>
            <person name="Bills G."/>
            <person name="Bluhm B."/>
            <person name="Cannon C."/>
            <person name="Castanera R."/>
            <person name="Culley D."/>
            <person name="Daum C."/>
            <person name="Ezra D."/>
            <person name="Gonzalez J."/>
            <person name="Henrissat B."/>
            <person name="Kuo A."/>
            <person name="Liang C."/>
            <person name="Lipzen A."/>
            <person name="Lutzoni F."/>
            <person name="Magnuson J."/>
            <person name="Mondo S."/>
            <person name="Nolan M."/>
            <person name="Ohm R."/>
            <person name="Pangilinan J."/>
            <person name="Park H.-J."/>
            <person name="Ramirez L."/>
            <person name="Alfaro M."/>
            <person name="Sun H."/>
            <person name="Tritt A."/>
            <person name="Yoshinaga Y."/>
            <person name="Zwiers L.-H."/>
            <person name="Turgeon B."/>
            <person name="Goodwin S."/>
            <person name="Spatafora J."/>
            <person name="Crous P."/>
            <person name="Grigoriev I."/>
        </authorList>
    </citation>
    <scope>NUCLEOTIDE SEQUENCE</scope>
    <source>
        <strain evidence="1">CBS 116435</strain>
    </source>
</reference>
<gene>
    <name evidence="1" type="ORF">K431DRAFT_24806</name>
</gene>
<sequence>MAVRVWLPENSGMAPKTPASSMDHFMHLGISNSLPDDFSRTGDLLLPRYPCEVESAGGFLLVGGYRQAASGASKADSLRVLPARSTCSKPRTPPCCCCCCSCSCSCCCYCAATSSP</sequence>
<dbReference type="Proteomes" id="UP000799441">
    <property type="component" value="Unassembled WGS sequence"/>
</dbReference>
<keyword evidence="2" id="KW-1185">Reference proteome</keyword>
<comment type="caution">
    <text evidence="1">The sequence shown here is derived from an EMBL/GenBank/DDBJ whole genome shotgun (WGS) entry which is preliminary data.</text>
</comment>
<name>A0A9P4PYQ7_9PEZI</name>
<organism evidence="1 2">
    <name type="scientific">Polychaeton citri CBS 116435</name>
    <dbReference type="NCBI Taxonomy" id="1314669"/>
    <lineage>
        <taxon>Eukaryota</taxon>
        <taxon>Fungi</taxon>
        <taxon>Dikarya</taxon>
        <taxon>Ascomycota</taxon>
        <taxon>Pezizomycotina</taxon>
        <taxon>Dothideomycetes</taxon>
        <taxon>Dothideomycetidae</taxon>
        <taxon>Capnodiales</taxon>
        <taxon>Capnodiaceae</taxon>
        <taxon>Polychaeton</taxon>
    </lineage>
</organism>
<accession>A0A9P4PYQ7</accession>